<organism evidence="6 7">
    <name type="scientific">Chitinophaga niastensis</name>
    <dbReference type="NCBI Taxonomy" id="536980"/>
    <lineage>
        <taxon>Bacteria</taxon>
        <taxon>Pseudomonadati</taxon>
        <taxon>Bacteroidota</taxon>
        <taxon>Chitinophagia</taxon>
        <taxon>Chitinophagales</taxon>
        <taxon>Chitinophagaceae</taxon>
        <taxon>Chitinophaga</taxon>
    </lineage>
</organism>
<dbReference type="InterPro" id="IPR005467">
    <property type="entry name" value="His_kinase_dom"/>
</dbReference>
<accession>A0A2P8HUU2</accession>
<dbReference type="InterPro" id="IPR004358">
    <property type="entry name" value="Sig_transdc_His_kin-like_C"/>
</dbReference>
<dbReference type="Pfam" id="PF02518">
    <property type="entry name" value="HATPase_c"/>
    <property type="match status" value="1"/>
</dbReference>
<dbReference type="GO" id="GO:0005886">
    <property type="term" value="C:plasma membrane"/>
    <property type="evidence" value="ECO:0007669"/>
    <property type="project" value="TreeGrafter"/>
</dbReference>
<evidence type="ECO:0000256" key="4">
    <source>
        <dbReference type="ARBA" id="ARBA00022777"/>
    </source>
</evidence>
<comment type="caution">
    <text evidence="6">The sequence shown here is derived from an EMBL/GenBank/DDBJ whole genome shotgun (WGS) entry which is preliminary data.</text>
</comment>
<name>A0A2P8HUU2_CHINA</name>
<comment type="catalytic activity">
    <reaction evidence="1">
        <text>ATP + protein L-histidine = ADP + protein N-phospho-L-histidine.</text>
        <dbReference type="EC" id="2.7.13.3"/>
    </reaction>
</comment>
<evidence type="ECO:0000256" key="1">
    <source>
        <dbReference type="ARBA" id="ARBA00000085"/>
    </source>
</evidence>
<evidence type="ECO:0000259" key="5">
    <source>
        <dbReference type="PROSITE" id="PS50109"/>
    </source>
</evidence>
<dbReference type="InterPro" id="IPR036890">
    <property type="entry name" value="HATPase_C_sf"/>
</dbReference>
<evidence type="ECO:0000256" key="2">
    <source>
        <dbReference type="ARBA" id="ARBA00012438"/>
    </source>
</evidence>
<dbReference type="InterPro" id="IPR003594">
    <property type="entry name" value="HATPase_dom"/>
</dbReference>
<dbReference type="PRINTS" id="PR00344">
    <property type="entry name" value="BCTRLSENSOR"/>
</dbReference>
<reference evidence="6 7" key="1">
    <citation type="submission" date="2018-03" db="EMBL/GenBank/DDBJ databases">
        <title>Genomic Encyclopedia of Archaeal and Bacterial Type Strains, Phase II (KMG-II): from individual species to whole genera.</title>
        <authorList>
            <person name="Goeker M."/>
        </authorList>
    </citation>
    <scope>NUCLEOTIDE SEQUENCE [LARGE SCALE GENOMIC DNA]</scope>
    <source>
        <strain evidence="6 7">DSM 24859</strain>
    </source>
</reference>
<dbReference type="GO" id="GO:0000155">
    <property type="term" value="F:phosphorelay sensor kinase activity"/>
    <property type="evidence" value="ECO:0007669"/>
    <property type="project" value="TreeGrafter"/>
</dbReference>
<evidence type="ECO:0000313" key="6">
    <source>
        <dbReference type="EMBL" id="PSL50000.1"/>
    </source>
</evidence>
<dbReference type="CDD" id="cd00075">
    <property type="entry name" value="HATPase"/>
    <property type="match status" value="1"/>
</dbReference>
<dbReference type="Gene3D" id="3.30.565.10">
    <property type="entry name" value="Histidine kinase-like ATPase, C-terminal domain"/>
    <property type="match status" value="1"/>
</dbReference>
<protein>
    <recommendedName>
        <fullName evidence="2">histidine kinase</fullName>
        <ecNumber evidence="2">2.7.13.3</ecNumber>
    </recommendedName>
</protein>
<dbReference type="PANTHER" id="PTHR43047">
    <property type="entry name" value="TWO-COMPONENT HISTIDINE PROTEIN KINASE"/>
    <property type="match status" value="1"/>
</dbReference>
<dbReference type="EC" id="2.7.13.3" evidence="2"/>
<keyword evidence="4 6" id="KW-0418">Kinase</keyword>
<dbReference type="RefSeq" id="WP_106527185.1">
    <property type="nucleotide sequence ID" value="NZ_PYAW01000001.1"/>
</dbReference>
<evidence type="ECO:0000313" key="7">
    <source>
        <dbReference type="Proteomes" id="UP000240971"/>
    </source>
</evidence>
<dbReference type="SMART" id="SM00387">
    <property type="entry name" value="HATPase_c"/>
    <property type="match status" value="1"/>
</dbReference>
<dbReference type="PROSITE" id="PS50109">
    <property type="entry name" value="HIS_KIN"/>
    <property type="match status" value="1"/>
</dbReference>
<proteinExistence type="predicted"/>
<dbReference type="OrthoDB" id="9796457at2"/>
<keyword evidence="7" id="KW-1185">Reference proteome</keyword>
<sequence>METCNTTEAIRPVEGIFNLIHEIGTPVNGIISASRFLKDAIDSNDFASIPSIMSIIKAAEENLLDIFLRAKMCILENTDEYLFVQKDFNPGSVVQKVLKSLEALMLTKSITCNTSLSADFPTTTKGDPTYLTQIMNNLISNAINYSPKGSKLSVAGFTMENAKLYCIALTDEGPGIPKEKQITIFDKYKRNTIEEMNLGNMGLGLHTVKQLINLMGGCIKLDSTIRKGSRFTITLPIKNA</sequence>
<dbReference type="GO" id="GO:0009927">
    <property type="term" value="F:histidine phosphotransfer kinase activity"/>
    <property type="evidence" value="ECO:0007669"/>
    <property type="project" value="TreeGrafter"/>
</dbReference>
<dbReference type="PANTHER" id="PTHR43047:SF72">
    <property type="entry name" value="OSMOSENSING HISTIDINE PROTEIN KINASE SLN1"/>
    <property type="match status" value="1"/>
</dbReference>
<dbReference type="Proteomes" id="UP000240971">
    <property type="component" value="Unassembled WGS sequence"/>
</dbReference>
<dbReference type="EMBL" id="PYAW01000001">
    <property type="protein sequence ID" value="PSL50000.1"/>
    <property type="molecule type" value="Genomic_DNA"/>
</dbReference>
<keyword evidence="3" id="KW-0808">Transferase</keyword>
<evidence type="ECO:0000256" key="3">
    <source>
        <dbReference type="ARBA" id="ARBA00022679"/>
    </source>
</evidence>
<feature type="domain" description="Histidine kinase" evidence="5">
    <location>
        <begin position="18"/>
        <end position="239"/>
    </location>
</feature>
<dbReference type="SUPFAM" id="SSF55874">
    <property type="entry name" value="ATPase domain of HSP90 chaperone/DNA topoisomerase II/histidine kinase"/>
    <property type="match status" value="1"/>
</dbReference>
<dbReference type="AlphaFoldDB" id="A0A2P8HUU2"/>
<gene>
    <name evidence="6" type="ORF">CLV51_1011342</name>
</gene>